<evidence type="ECO:0000313" key="3">
    <source>
        <dbReference type="EMBL" id="MBT1712183.1"/>
    </source>
</evidence>
<dbReference type="Proteomes" id="UP001319080">
    <property type="component" value="Unassembled WGS sequence"/>
</dbReference>
<evidence type="ECO:0000256" key="1">
    <source>
        <dbReference type="SAM" id="Phobius"/>
    </source>
</evidence>
<keyword evidence="1" id="KW-0472">Membrane</keyword>
<dbReference type="EMBL" id="JAHESE010000053">
    <property type="protein sequence ID" value="MBT1712183.1"/>
    <property type="molecule type" value="Genomic_DNA"/>
</dbReference>
<keyword evidence="3" id="KW-0808">Transferase</keyword>
<dbReference type="Pfam" id="PF06580">
    <property type="entry name" value="His_kinase"/>
    <property type="match status" value="1"/>
</dbReference>
<keyword evidence="1" id="KW-1133">Transmembrane helix</keyword>
<dbReference type="SUPFAM" id="SSF55874">
    <property type="entry name" value="ATPase domain of HSP90 chaperone/DNA topoisomerase II/histidine kinase"/>
    <property type="match status" value="1"/>
</dbReference>
<keyword evidence="4" id="KW-1185">Reference proteome</keyword>
<keyword evidence="3" id="KW-0418">Kinase</keyword>
<organism evidence="3 4">
    <name type="scientific">Dawidia cretensis</name>
    <dbReference type="NCBI Taxonomy" id="2782350"/>
    <lineage>
        <taxon>Bacteria</taxon>
        <taxon>Pseudomonadati</taxon>
        <taxon>Bacteroidota</taxon>
        <taxon>Cytophagia</taxon>
        <taxon>Cytophagales</taxon>
        <taxon>Chryseotaleaceae</taxon>
        <taxon>Dawidia</taxon>
    </lineage>
</organism>
<name>A0AAP2GWA4_9BACT</name>
<sequence length="654" mass="74482">MVVFWVLLLPLSAVGQPSPIETMAMEGYAQRFTDTVASLNVQQMALVLARQQHNAEDKSICYAYLALTHRRLLHLKDFTRYADSAFIEAGKTKSPRAKAYSAMAMGSLKSYIEDNARALDYLLEAYKLFAALEAYDLCARIGSDISYLFASGSQAKVKKYADEALSYAMQTGAPESILHARLAVGSYLLDQAKPDDRLQWSEAVDFYRTTILLAEKDAESIVSKSNIGVAYVNLAVLYMNGPKPIDEDAFLFNLEKTIAISRQYNLKNIYRSSIGLRGQYFMQKGEYTIAEELFKEGIAYQQTLPYKDNAILATFYESLKDIAARQQNYWSYYQYDQSFAEYNKLRYDESTQRTQQYADARFESEKQTSLIQELEQDNKLQRKNQLLGYGIAIVLLIGLVFMYRSYYYRQRYYQNREDISQQQQANNALRLQLLEKETLESLAEKLALERRLLSSQMDPHFIFNALGNIQSMMLQKDTAQAVSYLGKFAKLTRQVLEQSRTEAISLAEEIETLTNYMELQRLRLNNSFQYHIVCDEETDTALLIPPLLIQPFVENAVEHGLKPLPPSQPGLLEIRFSAAVDKKLLVCTITDNGIGLAESKRRKAHDAHRSLATRITDERLSLMMKDNPQARVDVHDGTPDGSGCTVILQIPIVN</sequence>
<protein>
    <submittedName>
        <fullName evidence="3">Histidine kinase</fullName>
    </submittedName>
</protein>
<feature type="domain" description="Signal transduction histidine kinase internal region" evidence="2">
    <location>
        <begin position="449"/>
        <end position="527"/>
    </location>
</feature>
<gene>
    <name evidence="3" type="ORF">KK062_28335</name>
</gene>
<comment type="caution">
    <text evidence="3">The sequence shown here is derived from an EMBL/GenBank/DDBJ whole genome shotgun (WGS) entry which is preliminary data.</text>
</comment>
<dbReference type="GO" id="GO:0016020">
    <property type="term" value="C:membrane"/>
    <property type="evidence" value="ECO:0007669"/>
    <property type="project" value="InterPro"/>
</dbReference>
<dbReference type="InterPro" id="IPR011990">
    <property type="entry name" value="TPR-like_helical_dom_sf"/>
</dbReference>
<dbReference type="GO" id="GO:0000155">
    <property type="term" value="F:phosphorelay sensor kinase activity"/>
    <property type="evidence" value="ECO:0007669"/>
    <property type="project" value="InterPro"/>
</dbReference>
<evidence type="ECO:0000259" key="2">
    <source>
        <dbReference type="Pfam" id="PF06580"/>
    </source>
</evidence>
<proteinExistence type="predicted"/>
<dbReference type="AlphaFoldDB" id="A0AAP2GWA4"/>
<dbReference type="Gene3D" id="3.30.565.10">
    <property type="entry name" value="Histidine kinase-like ATPase, C-terminal domain"/>
    <property type="match status" value="1"/>
</dbReference>
<dbReference type="PANTHER" id="PTHR34220:SF7">
    <property type="entry name" value="SENSOR HISTIDINE KINASE YPDA"/>
    <property type="match status" value="1"/>
</dbReference>
<dbReference type="PANTHER" id="PTHR34220">
    <property type="entry name" value="SENSOR HISTIDINE KINASE YPDA"/>
    <property type="match status" value="1"/>
</dbReference>
<feature type="transmembrane region" description="Helical" evidence="1">
    <location>
        <begin position="386"/>
        <end position="406"/>
    </location>
</feature>
<reference evidence="3 4" key="1">
    <citation type="submission" date="2021-05" db="EMBL/GenBank/DDBJ databases">
        <title>A Polyphasic approach of four new species of the genus Ohtaekwangia: Ohtaekwangia histidinii sp. nov., Ohtaekwangia cretensis sp. nov., Ohtaekwangia indiensis sp. nov., Ohtaekwangia reichenbachii sp. nov. from diverse environment.</title>
        <authorList>
            <person name="Octaviana S."/>
        </authorList>
    </citation>
    <scope>NUCLEOTIDE SEQUENCE [LARGE SCALE GENOMIC DNA]</scope>
    <source>
        <strain evidence="3 4">PWU5</strain>
    </source>
</reference>
<evidence type="ECO:0000313" key="4">
    <source>
        <dbReference type="Proteomes" id="UP001319080"/>
    </source>
</evidence>
<dbReference type="InterPro" id="IPR010559">
    <property type="entry name" value="Sig_transdc_His_kin_internal"/>
</dbReference>
<keyword evidence="1" id="KW-0812">Transmembrane</keyword>
<accession>A0AAP2GWA4</accession>
<dbReference type="InterPro" id="IPR050640">
    <property type="entry name" value="Bact_2-comp_sensor_kinase"/>
</dbReference>
<dbReference type="Gene3D" id="1.25.40.10">
    <property type="entry name" value="Tetratricopeptide repeat domain"/>
    <property type="match status" value="1"/>
</dbReference>
<dbReference type="InterPro" id="IPR036890">
    <property type="entry name" value="HATPase_C_sf"/>
</dbReference>